<dbReference type="RefSeq" id="WP_244155376.1">
    <property type="nucleotide sequence ID" value="NZ_FMZQ01000006.1"/>
</dbReference>
<dbReference type="EMBL" id="FMZQ01000006">
    <property type="protein sequence ID" value="SDC73869.1"/>
    <property type="molecule type" value="Genomic_DNA"/>
</dbReference>
<dbReference type="AlphaFoldDB" id="A0A1G6P1F8"/>
<evidence type="ECO:0000313" key="2">
    <source>
        <dbReference type="Proteomes" id="UP000199467"/>
    </source>
</evidence>
<reference evidence="2" key="1">
    <citation type="submission" date="2016-10" db="EMBL/GenBank/DDBJ databases">
        <authorList>
            <person name="Varghese N."/>
            <person name="Submissions S."/>
        </authorList>
    </citation>
    <scope>NUCLEOTIDE SEQUENCE [LARGE SCALE GENOMIC DNA]</scope>
    <source>
        <strain evidence="2">DSM 26382</strain>
    </source>
</reference>
<protein>
    <submittedName>
        <fullName evidence="1">Uncharacterized protein</fullName>
    </submittedName>
</protein>
<proteinExistence type="predicted"/>
<keyword evidence="2" id="KW-1185">Reference proteome</keyword>
<evidence type="ECO:0000313" key="1">
    <source>
        <dbReference type="EMBL" id="SDC73869.1"/>
    </source>
</evidence>
<name>A0A1G6P1F8_9GAMM</name>
<gene>
    <name evidence="1" type="ORF">SAMN05216576_10649</name>
</gene>
<accession>A0A1G6P1F8</accession>
<dbReference type="Proteomes" id="UP000199467">
    <property type="component" value="Unassembled WGS sequence"/>
</dbReference>
<organism evidence="1 2">
    <name type="scientific">Ectopseudomonas chengduensis</name>
    <dbReference type="NCBI Taxonomy" id="489632"/>
    <lineage>
        <taxon>Bacteria</taxon>
        <taxon>Pseudomonadati</taxon>
        <taxon>Pseudomonadota</taxon>
        <taxon>Gammaproteobacteria</taxon>
        <taxon>Pseudomonadales</taxon>
        <taxon>Pseudomonadaceae</taxon>
        <taxon>Ectopseudomonas</taxon>
    </lineage>
</organism>
<sequence length="148" mass="16238">MQLTLDDLDLAAEPNVAGEQMEWVDEWDWNAIEQEQERSLTGALIVQEGVKLYGRPITLASNGGAWFTLATVRALEAMASVRGSVHLLTLPSGEQHYVTWNRVAGPVVQAVPVHRTVAPGPDWLYQLTLRLITVAPPPAPEPEPDPEP</sequence>